<name>A0ABU4F2B7_9ACTN</name>
<evidence type="ECO:0000313" key="1">
    <source>
        <dbReference type="EMBL" id="MDV7214743.1"/>
    </source>
</evidence>
<proteinExistence type="predicted"/>
<reference evidence="1 2" key="1">
    <citation type="submission" date="2023-10" db="EMBL/GenBank/DDBJ databases">
        <title>Characterization of rhizosphere-enriched actinobacteria from wheat plants lab-grown on chernevaya soil.</title>
        <authorList>
            <person name="Tikhonova E.N."/>
            <person name="Konopkin A."/>
            <person name="Kravchenko I.K."/>
        </authorList>
    </citation>
    <scope>NUCLEOTIDE SEQUENCE [LARGE SCALE GENOMIC DNA]</scope>
    <source>
        <strain evidence="1 2">RR29</strain>
    </source>
</reference>
<dbReference type="EMBL" id="JAWMAJ010000004">
    <property type="protein sequence ID" value="MDV7214743.1"/>
    <property type="molecule type" value="Genomic_DNA"/>
</dbReference>
<organism evidence="1 2">
    <name type="scientific">Streptomyces prunicolor</name>
    <dbReference type="NCBI Taxonomy" id="67348"/>
    <lineage>
        <taxon>Bacteria</taxon>
        <taxon>Bacillati</taxon>
        <taxon>Actinomycetota</taxon>
        <taxon>Actinomycetes</taxon>
        <taxon>Kitasatosporales</taxon>
        <taxon>Streptomycetaceae</taxon>
        <taxon>Streptomyces</taxon>
    </lineage>
</organism>
<keyword evidence="2" id="KW-1185">Reference proteome</keyword>
<accession>A0ABU4F2B7</accession>
<sequence>MGQTATGVAQNAGAVSMTAASLQSELGQALREASEVTVCGVASREFITAIQAVASSAHGTPAELPWDVFRYVTPAPTLILANRWNVRLGPVVQQWQSAVTALRNSVQQWQPTPTESGTRDRGFHLLSMNLLYLQMSILVKQRETGRQRVWAPIGPPSVSGVEQYESYEDDAPKFQQIADSIRGWADGASDFLTRQVDCEPVDPRIADVGNELLASGTPTTDPELWKLPVRSLEPYGATPRHRTCLPVAICVVRSRSAGHPVVLLKRRTHMTANDDFGKLSLLSARVLEEDVAVALGVVPFLDRDSTGAIDGMWMAANDPASALTLSREAFIHAGQRELFYSTGLDIPENRFRLCGFRVVDRENTHEQLFFCIFEVILYRREPDELGLAIQWNLGDLRMLSQVGESALYSGTYDEELNRLLLRAREWLVTHVFNEPVPVVPDGP</sequence>
<evidence type="ECO:0000313" key="2">
    <source>
        <dbReference type="Proteomes" id="UP001187346"/>
    </source>
</evidence>
<gene>
    <name evidence="1" type="ORF">R5A26_02130</name>
</gene>
<dbReference type="Proteomes" id="UP001187346">
    <property type="component" value="Unassembled WGS sequence"/>
</dbReference>
<comment type="caution">
    <text evidence="1">The sequence shown here is derived from an EMBL/GenBank/DDBJ whole genome shotgun (WGS) entry which is preliminary data.</text>
</comment>
<dbReference type="RefSeq" id="WP_317769864.1">
    <property type="nucleotide sequence ID" value="NZ_JAWMAJ010000004.1"/>
</dbReference>
<protein>
    <submittedName>
        <fullName evidence="1">Uncharacterized protein</fullName>
    </submittedName>
</protein>